<evidence type="ECO:0000259" key="6">
    <source>
        <dbReference type="PROSITE" id="PS50893"/>
    </source>
</evidence>
<dbReference type="RefSeq" id="WP_346228328.1">
    <property type="nucleotide sequence ID" value="NZ_JBDJAW010000022.1"/>
</dbReference>
<dbReference type="InterPro" id="IPR027417">
    <property type="entry name" value="P-loop_NTPase"/>
</dbReference>
<dbReference type="InterPro" id="IPR003593">
    <property type="entry name" value="AAA+_ATPase"/>
</dbReference>
<sequence length="303" mass="31380">MDIHNGAPALSVAGLRKTYGETRAVDGVDLVVGRGEVVALLGPNGAGKSTTIDMVVGLIRPDAGEIAVFGVTPREAVREGLLGVMPQEGALLDDVTVGETVALIASLHSAPVPVEEALRRAGVAGLAGRRAARLSGGQKQRVRFAMALVSGPGLLVLDEPTAALDVTARREFWQSMHAFAGTGRTVLFSTHHLEEAEAYADRVVLMHAGRVVADGPVSAVMAEVSGRTVTATVPGARAEDLGTLPGVTAAHVREGRAELHCADPDLTLRELLARYPDACDVEVGALGLEDAFLRLTGAVEVAG</sequence>
<keyword evidence="4 7" id="KW-0067">ATP-binding</keyword>
<dbReference type="InterPro" id="IPR050763">
    <property type="entry name" value="ABC_transporter_ATP-binding"/>
</dbReference>
<dbReference type="InterPro" id="IPR017871">
    <property type="entry name" value="ABC_transporter-like_CS"/>
</dbReference>
<proteinExistence type="predicted"/>
<keyword evidence="3" id="KW-0547">Nucleotide-binding</keyword>
<feature type="domain" description="ABC transporter" evidence="6">
    <location>
        <begin position="10"/>
        <end position="233"/>
    </location>
</feature>
<evidence type="ECO:0000256" key="2">
    <source>
        <dbReference type="ARBA" id="ARBA00022448"/>
    </source>
</evidence>
<evidence type="ECO:0000256" key="4">
    <source>
        <dbReference type="ARBA" id="ARBA00022840"/>
    </source>
</evidence>
<keyword evidence="8" id="KW-1185">Reference proteome</keyword>
<dbReference type="SUPFAM" id="SSF52540">
    <property type="entry name" value="P-loop containing nucleoside triphosphate hydrolases"/>
    <property type="match status" value="1"/>
</dbReference>
<name>A0ABV0AUV8_9ACTN</name>
<dbReference type="Pfam" id="PF00005">
    <property type="entry name" value="ABC_tran"/>
    <property type="match status" value="1"/>
</dbReference>
<dbReference type="SMART" id="SM00382">
    <property type="entry name" value="AAA"/>
    <property type="match status" value="1"/>
</dbReference>
<evidence type="ECO:0000256" key="1">
    <source>
        <dbReference type="ARBA" id="ARBA00004202"/>
    </source>
</evidence>
<reference evidence="7 8" key="1">
    <citation type="submission" date="2024-05" db="EMBL/GenBank/DDBJ databases">
        <title>Microbispora sp.ZYX-F-249.</title>
        <authorList>
            <person name="Xie H."/>
        </authorList>
    </citation>
    <scope>NUCLEOTIDE SEQUENCE [LARGE SCALE GENOMIC DNA]</scope>
    <source>
        <strain evidence="7 8">ZYX-F-249</strain>
    </source>
</reference>
<evidence type="ECO:0000256" key="5">
    <source>
        <dbReference type="ARBA" id="ARBA00023251"/>
    </source>
</evidence>
<dbReference type="EMBL" id="JBDJAW010000022">
    <property type="protein sequence ID" value="MEN3538383.1"/>
    <property type="molecule type" value="Genomic_DNA"/>
</dbReference>
<dbReference type="InterPro" id="IPR003439">
    <property type="entry name" value="ABC_transporter-like_ATP-bd"/>
</dbReference>
<dbReference type="Gene3D" id="3.40.50.300">
    <property type="entry name" value="P-loop containing nucleotide triphosphate hydrolases"/>
    <property type="match status" value="1"/>
</dbReference>
<keyword evidence="5" id="KW-0046">Antibiotic resistance</keyword>
<dbReference type="PROSITE" id="PS00211">
    <property type="entry name" value="ABC_TRANSPORTER_1"/>
    <property type="match status" value="1"/>
</dbReference>
<organism evidence="7 8">
    <name type="scientific">Microbispora maris</name>
    <dbReference type="NCBI Taxonomy" id="3144104"/>
    <lineage>
        <taxon>Bacteria</taxon>
        <taxon>Bacillati</taxon>
        <taxon>Actinomycetota</taxon>
        <taxon>Actinomycetes</taxon>
        <taxon>Streptosporangiales</taxon>
        <taxon>Streptosporangiaceae</taxon>
        <taxon>Microbispora</taxon>
    </lineage>
</organism>
<evidence type="ECO:0000313" key="7">
    <source>
        <dbReference type="EMBL" id="MEN3538383.1"/>
    </source>
</evidence>
<evidence type="ECO:0000313" key="8">
    <source>
        <dbReference type="Proteomes" id="UP001447516"/>
    </source>
</evidence>
<evidence type="ECO:0000256" key="3">
    <source>
        <dbReference type="ARBA" id="ARBA00022741"/>
    </source>
</evidence>
<keyword evidence="2" id="KW-0813">Transport</keyword>
<gene>
    <name evidence="7" type="ORF">AAH991_24950</name>
</gene>
<dbReference type="PANTHER" id="PTHR42711">
    <property type="entry name" value="ABC TRANSPORTER ATP-BINDING PROTEIN"/>
    <property type="match status" value="1"/>
</dbReference>
<dbReference type="PANTHER" id="PTHR42711:SF17">
    <property type="entry name" value="ABC TRANSPORTER ATP-BINDING PROTEIN"/>
    <property type="match status" value="1"/>
</dbReference>
<comment type="subcellular location">
    <subcellularLocation>
        <location evidence="1">Cell membrane</location>
        <topology evidence="1">Peripheral membrane protein</topology>
    </subcellularLocation>
</comment>
<dbReference type="PROSITE" id="PS50893">
    <property type="entry name" value="ABC_TRANSPORTER_2"/>
    <property type="match status" value="1"/>
</dbReference>
<dbReference type="CDD" id="cd03230">
    <property type="entry name" value="ABC_DR_subfamily_A"/>
    <property type="match status" value="1"/>
</dbReference>
<protein>
    <submittedName>
        <fullName evidence="7">ABC transporter ATP-binding protein</fullName>
    </submittedName>
</protein>
<comment type="caution">
    <text evidence="7">The sequence shown here is derived from an EMBL/GenBank/DDBJ whole genome shotgun (WGS) entry which is preliminary data.</text>
</comment>
<accession>A0ABV0AUV8</accession>
<dbReference type="GO" id="GO:0005524">
    <property type="term" value="F:ATP binding"/>
    <property type="evidence" value="ECO:0007669"/>
    <property type="project" value="UniProtKB-KW"/>
</dbReference>
<dbReference type="Proteomes" id="UP001447516">
    <property type="component" value="Unassembled WGS sequence"/>
</dbReference>